<evidence type="ECO:0000313" key="3">
    <source>
        <dbReference type="WBParaSite" id="nRc.2.0.1.t27492-RA"/>
    </source>
</evidence>
<dbReference type="WBParaSite" id="nRc.2.0.1.t27492-RA">
    <property type="protein sequence ID" value="nRc.2.0.1.t27492-RA"/>
    <property type="gene ID" value="nRc.2.0.1.g27492"/>
</dbReference>
<dbReference type="Proteomes" id="UP000887565">
    <property type="component" value="Unplaced"/>
</dbReference>
<protein>
    <submittedName>
        <fullName evidence="3">Uncharacterized protein</fullName>
    </submittedName>
</protein>
<evidence type="ECO:0000313" key="2">
    <source>
        <dbReference type="Proteomes" id="UP000887565"/>
    </source>
</evidence>
<proteinExistence type="predicted"/>
<accession>A0A915JN32</accession>
<evidence type="ECO:0000256" key="1">
    <source>
        <dbReference type="SAM" id="MobiDB-lite"/>
    </source>
</evidence>
<feature type="region of interest" description="Disordered" evidence="1">
    <location>
        <begin position="48"/>
        <end position="67"/>
    </location>
</feature>
<keyword evidence="2" id="KW-1185">Reference proteome</keyword>
<sequence>MHQCLLTSSNRKIFKGILQKTKMFRKEKWQKVGGIANKLPHMNGPIQNTTYSSASHRSGKTTISSLL</sequence>
<name>A0A915JN32_ROMCU</name>
<organism evidence="2 3">
    <name type="scientific">Romanomermis culicivorax</name>
    <name type="common">Nematode worm</name>
    <dbReference type="NCBI Taxonomy" id="13658"/>
    <lineage>
        <taxon>Eukaryota</taxon>
        <taxon>Metazoa</taxon>
        <taxon>Ecdysozoa</taxon>
        <taxon>Nematoda</taxon>
        <taxon>Enoplea</taxon>
        <taxon>Dorylaimia</taxon>
        <taxon>Mermithida</taxon>
        <taxon>Mermithoidea</taxon>
        <taxon>Mermithidae</taxon>
        <taxon>Romanomermis</taxon>
    </lineage>
</organism>
<dbReference type="AlphaFoldDB" id="A0A915JN32"/>
<reference evidence="3" key="1">
    <citation type="submission" date="2022-11" db="UniProtKB">
        <authorList>
            <consortium name="WormBaseParasite"/>
        </authorList>
    </citation>
    <scope>IDENTIFICATION</scope>
</reference>